<evidence type="ECO:0000256" key="6">
    <source>
        <dbReference type="RuleBase" id="RU003355"/>
    </source>
</evidence>
<dbReference type="GO" id="GO:0004252">
    <property type="term" value="F:serine-type endopeptidase activity"/>
    <property type="evidence" value="ECO:0007669"/>
    <property type="project" value="UniProtKB-UniRule"/>
</dbReference>
<dbReference type="InterPro" id="IPR023828">
    <property type="entry name" value="Peptidase_S8_Ser-AS"/>
</dbReference>
<protein>
    <recommendedName>
        <fullName evidence="8">Peptidase S8/S53 domain-containing protein</fullName>
    </recommendedName>
</protein>
<proteinExistence type="inferred from homology"/>
<dbReference type="PROSITE" id="PS00136">
    <property type="entry name" value="SUBTILASE_ASP"/>
    <property type="match status" value="1"/>
</dbReference>
<dbReference type="PROSITE" id="PS51892">
    <property type="entry name" value="SUBTILASE"/>
    <property type="match status" value="1"/>
</dbReference>
<dbReference type="CDD" id="cd04077">
    <property type="entry name" value="Peptidases_S8_PCSK9_ProteinaseK_like"/>
    <property type="match status" value="1"/>
</dbReference>
<dbReference type="HOGENOM" id="CLU_011263_1_4_1"/>
<organism evidence="9 10">
    <name type="scientific">Dactylellina haptotyla (strain CBS 200.50)</name>
    <name type="common">Nematode-trapping fungus</name>
    <name type="synonym">Monacrosporium haptotylum</name>
    <dbReference type="NCBI Taxonomy" id="1284197"/>
    <lineage>
        <taxon>Eukaryota</taxon>
        <taxon>Fungi</taxon>
        <taxon>Dikarya</taxon>
        <taxon>Ascomycota</taxon>
        <taxon>Pezizomycotina</taxon>
        <taxon>Orbiliomycetes</taxon>
        <taxon>Orbiliales</taxon>
        <taxon>Orbiliaceae</taxon>
        <taxon>Dactylellina</taxon>
    </lineage>
</organism>
<evidence type="ECO:0000256" key="3">
    <source>
        <dbReference type="ARBA" id="ARBA00022801"/>
    </source>
</evidence>
<dbReference type="InterPro" id="IPR000209">
    <property type="entry name" value="Peptidase_S8/S53_dom"/>
</dbReference>
<dbReference type="PANTHER" id="PTHR43806:SF11">
    <property type="entry name" value="CEREVISIN-RELATED"/>
    <property type="match status" value="1"/>
</dbReference>
<feature type="active site" description="Charge relay system" evidence="5">
    <location>
        <position position="203"/>
    </location>
</feature>
<dbReference type="Pfam" id="PF00082">
    <property type="entry name" value="Peptidase_S8"/>
    <property type="match status" value="1"/>
</dbReference>
<dbReference type="Gene3D" id="3.40.50.200">
    <property type="entry name" value="Peptidase S8/S53 domain"/>
    <property type="match status" value="1"/>
</dbReference>
<evidence type="ECO:0000259" key="8">
    <source>
        <dbReference type="Pfam" id="PF00082"/>
    </source>
</evidence>
<evidence type="ECO:0000313" key="9">
    <source>
        <dbReference type="EMBL" id="EPS42180.1"/>
    </source>
</evidence>
<dbReference type="PROSITE" id="PS00138">
    <property type="entry name" value="SUBTILASE_SER"/>
    <property type="match status" value="1"/>
</dbReference>
<dbReference type="PANTHER" id="PTHR43806">
    <property type="entry name" value="PEPTIDASE S8"/>
    <property type="match status" value="1"/>
</dbReference>
<dbReference type="eggNOG" id="KOG1153">
    <property type="taxonomic scope" value="Eukaryota"/>
</dbReference>
<keyword evidence="3 5" id="KW-0378">Hydrolase</keyword>
<dbReference type="InterPro" id="IPR050131">
    <property type="entry name" value="Peptidase_S8_subtilisin-like"/>
</dbReference>
<keyword evidence="7" id="KW-0732">Signal</keyword>
<dbReference type="OMA" id="KRPWGQV"/>
<keyword evidence="4 5" id="KW-0720">Serine protease</keyword>
<evidence type="ECO:0000256" key="7">
    <source>
        <dbReference type="SAM" id="SignalP"/>
    </source>
</evidence>
<evidence type="ECO:0000313" key="10">
    <source>
        <dbReference type="Proteomes" id="UP000015100"/>
    </source>
</evidence>
<dbReference type="AlphaFoldDB" id="S8AGJ3"/>
<gene>
    <name evidence="9" type="ORF">H072_3909</name>
</gene>
<dbReference type="EMBL" id="AQGS01000129">
    <property type="protein sequence ID" value="EPS42180.1"/>
    <property type="molecule type" value="Genomic_DNA"/>
</dbReference>
<feature type="signal peptide" evidence="7">
    <location>
        <begin position="1"/>
        <end position="21"/>
    </location>
</feature>
<feature type="domain" description="Peptidase S8/S53" evidence="8">
    <location>
        <begin position="194"/>
        <end position="431"/>
    </location>
</feature>
<sequence>MKSSVILSGFLFILTQSTVLAAPINQVSELAKDDSDNYVVILADDDKRPWGQVFQDMGYNMSESSYAASENVHTFGTNYGSMRTFGTNFRAFTMSMKKSEGASILSLPNVASVEKDVVWSAPVQPRNPAYKIANMTNHQGSQGLAKRQQNTGAIIRQSTAPWGLGRISSERALVSNGRQVTDLKFNYDFEEPAGSGVDVYMLDTGINTDHVDFGGRAQMVFTAFGNDMTDGAGHGSHTAGTVGSMTFGVAKNVNLWGVKVLDDQNQGTLSAFMAGVDFALASHNKRKAEPGFKASILSMSLGGPGFAQGLFQALQRATEAGIHVSVAGGNDNTDACQFSPAAFSRQLPIITVGATNVRDQKADFSNFGPCIDIHAPGEGIVSTYNQGPTSTFPESGTSMACPAVTGAMAIELAKNPSLDPASLKRLIISKGLNGVLRGTQGGDGLLNTGFRGTG</sequence>
<evidence type="ECO:0000256" key="4">
    <source>
        <dbReference type="ARBA" id="ARBA00022825"/>
    </source>
</evidence>
<dbReference type="InterPro" id="IPR023827">
    <property type="entry name" value="Peptidase_S8_Asp-AS"/>
</dbReference>
<dbReference type="SUPFAM" id="SSF52743">
    <property type="entry name" value="Subtilisin-like"/>
    <property type="match status" value="1"/>
</dbReference>
<dbReference type="InterPro" id="IPR015500">
    <property type="entry name" value="Peptidase_S8_subtilisin-rel"/>
</dbReference>
<dbReference type="Proteomes" id="UP000015100">
    <property type="component" value="Unassembled WGS sequence"/>
</dbReference>
<reference evidence="10" key="2">
    <citation type="submission" date="2013-04" db="EMBL/GenBank/DDBJ databases">
        <title>Genomic mechanisms accounting for the adaptation to parasitism in nematode-trapping fungi.</title>
        <authorList>
            <person name="Ahren D.G."/>
        </authorList>
    </citation>
    <scope>NUCLEOTIDE SEQUENCE [LARGE SCALE GENOMIC DNA]</scope>
    <source>
        <strain evidence="10">CBS 200.50</strain>
    </source>
</reference>
<dbReference type="PRINTS" id="PR00723">
    <property type="entry name" value="SUBTILISIN"/>
</dbReference>
<feature type="active site" description="Charge relay system" evidence="5">
    <location>
        <position position="234"/>
    </location>
</feature>
<keyword evidence="10" id="KW-1185">Reference proteome</keyword>
<feature type="active site" description="Charge relay system" evidence="5">
    <location>
        <position position="398"/>
    </location>
</feature>
<evidence type="ECO:0000256" key="5">
    <source>
        <dbReference type="PROSITE-ProRule" id="PRU01240"/>
    </source>
</evidence>
<name>S8AGJ3_DACHA</name>
<dbReference type="GO" id="GO:0006508">
    <property type="term" value="P:proteolysis"/>
    <property type="evidence" value="ECO:0007669"/>
    <property type="project" value="UniProtKB-KW"/>
</dbReference>
<dbReference type="InterPro" id="IPR036852">
    <property type="entry name" value="Peptidase_S8/S53_dom_sf"/>
</dbReference>
<dbReference type="InterPro" id="IPR034193">
    <property type="entry name" value="PCSK9_ProteinaseK-like"/>
</dbReference>
<comment type="caution">
    <text evidence="9">The sequence shown here is derived from an EMBL/GenBank/DDBJ whole genome shotgun (WGS) entry which is preliminary data.</text>
</comment>
<evidence type="ECO:0000256" key="1">
    <source>
        <dbReference type="ARBA" id="ARBA00011073"/>
    </source>
</evidence>
<dbReference type="STRING" id="1284197.S8AGJ3"/>
<dbReference type="OrthoDB" id="206201at2759"/>
<reference evidence="9 10" key="1">
    <citation type="journal article" date="2013" name="PLoS Genet.">
        <title>Genomic mechanisms accounting for the adaptation to parasitism in nematode-trapping fungi.</title>
        <authorList>
            <person name="Meerupati T."/>
            <person name="Andersson K.M."/>
            <person name="Friman E."/>
            <person name="Kumar D."/>
            <person name="Tunlid A."/>
            <person name="Ahren D."/>
        </authorList>
    </citation>
    <scope>NUCLEOTIDE SEQUENCE [LARGE SCALE GENOMIC DNA]</scope>
    <source>
        <strain evidence="9 10">CBS 200.50</strain>
    </source>
</reference>
<dbReference type="FunFam" id="3.40.50.200:FF:000007">
    <property type="entry name" value="Subtilisin-like serine protease"/>
    <property type="match status" value="1"/>
</dbReference>
<comment type="similarity">
    <text evidence="1 5 6">Belongs to the peptidase S8 family.</text>
</comment>
<keyword evidence="2 5" id="KW-0645">Protease</keyword>
<evidence type="ECO:0000256" key="2">
    <source>
        <dbReference type="ARBA" id="ARBA00022670"/>
    </source>
</evidence>
<feature type="chain" id="PRO_5004547760" description="Peptidase S8/S53 domain-containing protein" evidence="7">
    <location>
        <begin position="22"/>
        <end position="454"/>
    </location>
</feature>
<accession>S8AGJ3</accession>